<evidence type="ECO:0000256" key="1">
    <source>
        <dbReference type="ARBA" id="ARBA00001927"/>
    </source>
</evidence>
<protein>
    <recommendedName>
        <fullName evidence="8">Ferredoxin</fullName>
    </recommendedName>
</protein>
<organism evidence="9 10">
    <name type="scientific">Nonomuraea recticatena</name>
    <dbReference type="NCBI Taxonomy" id="46178"/>
    <lineage>
        <taxon>Bacteria</taxon>
        <taxon>Bacillati</taxon>
        <taxon>Actinomycetota</taxon>
        <taxon>Actinomycetes</taxon>
        <taxon>Streptosporangiales</taxon>
        <taxon>Streptosporangiaceae</taxon>
        <taxon>Nonomuraea</taxon>
    </lineage>
</organism>
<dbReference type="Pfam" id="PF13370">
    <property type="entry name" value="Fer4_13"/>
    <property type="match status" value="1"/>
</dbReference>
<keyword evidence="6 8" id="KW-0411">Iron-sulfur</keyword>
<dbReference type="EMBL" id="BAAATE010000043">
    <property type="protein sequence ID" value="GAA2696330.1"/>
    <property type="molecule type" value="Genomic_DNA"/>
</dbReference>
<sequence length="60" mass="6388">MVIKVDRERCASSGQCALAAPEVFAQDEEDGRVVLLDEHATGPEVRRATTGCPTQAISSD</sequence>
<dbReference type="PANTHER" id="PTHR36923">
    <property type="entry name" value="FERREDOXIN"/>
    <property type="match status" value="1"/>
</dbReference>
<keyword evidence="7" id="KW-0003">3Fe-4S</keyword>
<dbReference type="InterPro" id="IPR001080">
    <property type="entry name" value="3Fe4S_ferredoxin"/>
</dbReference>
<keyword evidence="5 8" id="KW-0408">Iron</keyword>
<evidence type="ECO:0000313" key="10">
    <source>
        <dbReference type="Proteomes" id="UP001501666"/>
    </source>
</evidence>
<keyword evidence="10" id="KW-1185">Reference proteome</keyword>
<evidence type="ECO:0000256" key="6">
    <source>
        <dbReference type="ARBA" id="ARBA00023014"/>
    </source>
</evidence>
<evidence type="ECO:0000256" key="4">
    <source>
        <dbReference type="ARBA" id="ARBA00022982"/>
    </source>
</evidence>
<keyword evidence="4 8" id="KW-0249">Electron transport</keyword>
<keyword evidence="2 8" id="KW-0813">Transport</keyword>
<accession>A0ABN3TAL5</accession>
<proteinExistence type="predicted"/>
<evidence type="ECO:0000256" key="5">
    <source>
        <dbReference type="ARBA" id="ARBA00023004"/>
    </source>
</evidence>
<evidence type="ECO:0000256" key="8">
    <source>
        <dbReference type="RuleBase" id="RU368020"/>
    </source>
</evidence>
<comment type="caution">
    <text evidence="9">The sequence shown here is derived from an EMBL/GenBank/DDBJ whole genome shotgun (WGS) entry which is preliminary data.</text>
</comment>
<dbReference type="PANTHER" id="PTHR36923:SF3">
    <property type="entry name" value="FERREDOXIN"/>
    <property type="match status" value="1"/>
</dbReference>
<dbReference type="PRINTS" id="PR00352">
    <property type="entry name" value="3FE4SFRDOXIN"/>
</dbReference>
<name>A0ABN3TAL5_9ACTN</name>
<dbReference type="Proteomes" id="UP001501666">
    <property type="component" value="Unassembled WGS sequence"/>
</dbReference>
<keyword evidence="3 8" id="KW-0479">Metal-binding</keyword>
<dbReference type="SUPFAM" id="SSF54862">
    <property type="entry name" value="4Fe-4S ferredoxins"/>
    <property type="match status" value="1"/>
</dbReference>
<evidence type="ECO:0000256" key="3">
    <source>
        <dbReference type="ARBA" id="ARBA00022723"/>
    </source>
</evidence>
<reference evidence="9 10" key="1">
    <citation type="journal article" date="2019" name="Int. J. Syst. Evol. Microbiol.">
        <title>The Global Catalogue of Microorganisms (GCM) 10K type strain sequencing project: providing services to taxonomists for standard genome sequencing and annotation.</title>
        <authorList>
            <consortium name="The Broad Institute Genomics Platform"/>
            <consortium name="The Broad Institute Genome Sequencing Center for Infectious Disease"/>
            <person name="Wu L."/>
            <person name="Ma J."/>
        </authorList>
    </citation>
    <scope>NUCLEOTIDE SEQUENCE [LARGE SCALE GENOMIC DNA]</scope>
    <source>
        <strain evidence="9 10">JCM 6835</strain>
    </source>
</reference>
<gene>
    <name evidence="9" type="ORF">GCM10010412_090130</name>
</gene>
<dbReference type="Gene3D" id="3.30.70.20">
    <property type="match status" value="1"/>
</dbReference>
<comment type="function">
    <text evidence="8">Ferredoxins are iron-sulfur proteins that transfer electrons in a wide variety of metabolic reactions.</text>
</comment>
<dbReference type="InterPro" id="IPR051269">
    <property type="entry name" value="Fe-S_cluster_ET"/>
</dbReference>
<comment type="cofactor">
    <cofactor evidence="1">
        <name>[3Fe-4S] cluster</name>
        <dbReference type="ChEBI" id="CHEBI:21137"/>
    </cofactor>
</comment>
<evidence type="ECO:0000256" key="7">
    <source>
        <dbReference type="ARBA" id="ARBA00023291"/>
    </source>
</evidence>
<evidence type="ECO:0000313" key="9">
    <source>
        <dbReference type="EMBL" id="GAA2696330.1"/>
    </source>
</evidence>
<evidence type="ECO:0000256" key="2">
    <source>
        <dbReference type="ARBA" id="ARBA00022448"/>
    </source>
</evidence>